<organism evidence="4 5">
    <name type="scientific">Dasania phycosphaerae</name>
    <dbReference type="NCBI Taxonomy" id="2950436"/>
    <lineage>
        <taxon>Bacteria</taxon>
        <taxon>Pseudomonadati</taxon>
        <taxon>Pseudomonadota</taxon>
        <taxon>Gammaproteobacteria</taxon>
        <taxon>Cellvibrionales</taxon>
        <taxon>Spongiibacteraceae</taxon>
        <taxon>Dasania</taxon>
    </lineage>
</organism>
<proteinExistence type="predicted"/>
<feature type="domain" description="Aldehyde dehydrogenase" evidence="3">
    <location>
        <begin position="14"/>
        <end position="276"/>
    </location>
</feature>
<dbReference type="PANTHER" id="PTHR11699">
    <property type="entry name" value="ALDEHYDE DEHYDROGENASE-RELATED"/>
    <property type="match status" value="1"/>
</dbReference>
<name>A0A9J6RLL2_9GAMM</name>
<dbReference type="Gene3D" id="3.40.605.10">
    <property type="entry name" value="Aldehyde Dehydrogenase, Chain A, domain 1"/>
    <property type="match status" value="1"/>
</dbReference>
<dbReference type="EMBL" id="JAPTGG010000006">
    <property type="protein sequence ID" value="MCZ0865395.1"/>
    <property type="molecule type" value="Genomic_DNA"/>
</dbReference>
<dbReference type="InterPro" id="IPR016163">
    <property type="entry name" value="Ald_DH_C"/>
</dbReference>
<evidence type="ECO:0000259" key="3">
    <source>
        <dbReference type="Pfam" id="PF00171"/>
    </source>
</evidence>
<keyword evidence="2" id="KW-0175">Coiled coil</keyword>
<accession>A0A9J6RLL2</accession>
<gene>
    <name evidence="4" type="ORF">O0V09_09295</name>
</gene>
<keyword evidence="1" id="KW-0560">Oxidoreductase</keyword>
<evidence type="ECO:0000313" key="5">
    <source>
        <dbReference type="Proteomes" id="UP001069090"/>
    </source>
</evidence>
<dbReference type="Proteomes" id="UP001069090">
    <property type="component" value="Unassembled WGS sequence"/>
</dbReference>
<evidence type="ECO:0000256" key="2">
    <source>
        <dbReference type="SAM" id="Coils"/>
    </source>
</evidence>
<sequence>MAVSQPTELSEAGKEIKSLIDRARAAQKQIENYNQEQVDQLIRAMVWSVARPGVAEEIAKQAVEETALGNYDGKFTKMSKKCRAALFDIIDDESVGIIEELPERNIVKVAKPIGVVGALTPCTNPEATPVIKAINAVKGRNAIVIAPHPRAKITTKMLCDNMRAALKACGAPEDLVIGIEQPSLDGTAELMKQADVVLATGGGAMVKAAYSSGTPALGVGAGNACITVDETADLDDAANKIKLSKTFDFATSCSSDNNVIAVAAIYDALLEKLQAQGGYLVSEAEYPKFKDALWPDGAHLNPDIIAQSAQRIGEIAGVNIPEDKSFIIVPENGAGPEYMFSGEKLSVVMGFHKVADVDAAVALTNAIQEYQGLGHSCGLYTTNDKAVEKFALGTKTSRVMINQPQSLSNSANVWNGMRQTFSLGCGFWGGNSVNDNINWRHLVNISWVSRPLDKVKVVPSDEDLFGDAIDLVK</sequence>
<dbReference type="SUPFAM" id="SSF53720">
    <property type="entry name" value="ALDH-like"/>
    <property type="match status" value="1"/>
</dbReference>
<dbReference type="InterPro" id="IPR015590">
    <property type="entry name" value="Aldehyde_DH_dom"/>
</dbReference>
<dbReference type="Pfam" id="PF00171">
    <property type="entry name" value="Aldedh"/>
    <property type="match status" value="1"/>
</dbReference>
<dbReference type="RefSeq" id="WP_258331540.1">
    <property type="nucleotide sequence ID" value="NZ_JAPTGG010000006.1"/>
</dbReference>
<feature type="coiled-coil region" evidence="2">
    <location>
        <begin position="9"/>
        <end position="36"/>
    </location>
</feature>
<protein>
    <submittedName>
        <fullName evidence="4">Aldehyde dehydrogenase family protein</fullName>
    </submittedName>
</protein>
<dbReference type="InterPro" id="IPR016162">
    <property type="entry name" value="Ald_DH_N"/>
</dbReference>
<keyword evidence="5" id="KW-1185">Reference proteome</keyword>
<comment type="caution">
    <text evidence="4">The sequence shown here is derived from an EMBL/GenBank/DDBJ whole genome shotgun (WGS) entry which is preliminary data.</text>
</comment>
<reference evidence="4 5" key="1">
    <citation type="submission" date="2022-12" db="EMBL/GenBank/DDBJ databases">
        <title>Dasania phycosphaerae sp. nov., isolated from particulate material of the south coast of Korea.</title>
        <authorList>
            <person name="Jiang Y."/>
        </authorList>
    </citation>
    <scope>NUCLEOTIDE SEQUENCE [LARGE SCALE GENOMIC DNA]</scope>
    <source>
        <strain evidence="4 5">GY-19</strain>
    </source>
</reference>
<dbReference type="InterPro" id="IPR016161">
    <property type="entry name" value="Ald_DH/histidinol_DH"/>
</dbReference>
<evidence type="ECO:0000313" key="4">
    <source>
        <dbReference type="EMBL" id="MCZ0865395.1"/>
    </source>
</evidence>
<dbReference type="Gene3D" id="3.40.309.10">
    <property type="entry name" value="Aldehyde Dehydrogenase, Chain A, domain 2"/>
    <property type="match status" value="1"/>
</dbReference>
<dbReference type="AlphaFoldDB" id="A0A9J6RLL2"/>
<dbReference type="CDD" id="cd07122">
    <property type="entry name" value="ALDH_F20_ACDH"/>
    <property type="match status" value="1"/>
</dbReference>
<dbReference type="GO" id="GO:0016620">
    <property type="term" value="F:oxidoreductase activity, acting on the aldehyde or oxo group of donors, NAD or NADP as acceptor"/>
    <property type="evidence" value="ECO:0007669"/>
    <property type="project" value="InterPro"/>
</dbReference>
<evidence type="ECO:0000256" key="1">
    <source>
        <dbReference type="ARBA" id="ARBA00023002"/>
    </source>
</evidence>